<dbReference type="EMBL" id="LAZR01000303">
    <property type="protein sequence ID" value="KKN75768.1"/>
    <property type="molecule type" value="Genomic_DNA"/>
</dbReference>
<name>A0A0F9WC69_9ZZZZ</name>
<organism evidence="2">
    <name type="scientific">marine sediment metagenome</name>
    <dbReference type="NCBI Taxonomy" id="412755"/>
    <lineage>
        <taxon>unclassified sequences</taxon>
        <taxon>metagenomes</taxon>
        <taxon>ecological metagenomes</taxon>
    </lineage>
</organism>
<reference evidence="2" key="1">
    <citation type="journal article" date="2015" name="Nature">
        <title>Complex archaea that bridge the gap between prokaryotes and eukaryotes.</title>
        <authorList>
            <person name="Spang A."/>
            <person name="Saw J.H."/>
            <person name="Jorgensen S.L."/>
            <person name="Zaremba-Niedzwiedzka K."/>
            <person name="Martijn J."/>
            <person name="Lind A.E."/>
            <person name="van Eijk R."/>
            <person name="Schleper C."/>
            <person name="Guy L."/>
            <person name="Ettema T.J."/>
        </authorList>
    </citation>
    <scope>NUCLEOTIDE SEQUENCE</scope>
</reference>
<feature type="region of interest" description="Disordered" evidence="1">
    <location>
        <begin position="1"/>
        <end position="25"/>
    </location>
</feature>
<gene>
    <name evidence="2" type="ORF">LCGC14_0376440</name>
</gene>
<sequence length="25" mass="2663">KINASEHAKEATQHGKEAGSLLLTE</sequence>
<proteinExistence type="predicted"/>
<dbReference type="AlphaFoldDB" id="A0A0F9WC69"/>
<evidence type="ECO:0000256" key="1">
    <source>
        <dbReference type="SAM" id="MobiDB-lite"/>
    </source>
</evidence>
<evidence type="ECO:0000313" key="2">
    <source>
        <dbReference type="EMBL" id="KKN75768.1"/>
    </source>
</evidence>
<feature type="non-terminal residue" evidence="2">
    <location>
        <position position="1"/>
    </location>
</feature>
<protein>
    <submittedName>
        <fullName evidence="2">Uncharacterized protein</fullName>
    </submittedName>
</protein>
<comment type="caution">
    <text evidence="2">The sequence shown here is derived from an EMBL/GenBank/DDBJ whole genome shotgun (WGS) entry which is preliminary data.</text>
</comment>
<feature type="compositionally biased region" description="Basic and acidic residues" evidence="1">
    <location>
        <begin position="1"/>
        <end position="17"/>
    </location>
</feature>
<accession>A0A0F9WC69</accession>